<evidence type="ECO:0000259" key="7">
    <source>
        <dbReference type="Pfam" id="PF08352"/>
    </source>
</evidence>
<dbReference type="GO" id="GO:0015833">
    <property type="term" value="P:peptide transport"/>
    <property type="evidence" value="ECO:0007669"/>
    <property type="project" value="InterPro"/>
</dbReference>
<dbReference type="AlphaFoldDB" id="A0A7W0I825"/>
<feature type="domain" description="ABC transporter" evidence="6">
    <location>
        <begin position="138"/>
        <end position="232"/>
    </location>
</feature>
<accession>A0A7W0I825</accession>
<organism evidence="8 9">
    <name type="scientific">Streptomyces himalayensis subsp. himalayensis</name>
    <dbReference type="NCBI Taxonomy" id="2756131"/>
    <lineage>
        <taxon>Bacteria</taxon>
        <taxon>Bacillati</taxon>
        <taxon>Actinomycetota</taxon>
        <taxon>Actinomycetes</taxon>
        <taxon>Kitasatosporales</taxon>
        <taxon>Streptomycetaceae</taxon>
        <taxon>Streptomyces</taxon>
        <taxon>Streptomyces himalayensis</taxon>
    </lineage>
</organism>
<protein>
    <submittedName>
        <fullName evidence="8">ATP-binding cassette domain-containing protein</fullName>
    </submittedName>
</protein>
<evidence type="ECO:0000256" key="5">
    <source>
        <dbReference type="SAM" id="MobiDB-lite"/>
    </source>
</evidence>
<feature type="compositionally biased region" description="Basic residues" evidence="5">
    <location>
        <begin position="264"/>
        <end position="276"/>
    </location>
</feature>
<keyword evidence="4 8" id="KW-0067">ATP-binding</keyword>
<dbReference type="GO" id="GO:0005524">
    <property type="term" value="F:ATP binding"/>
    <property type="evidence" value="ECO:0007669"/>
    <property type="project" value="UniProtKB-KW"/>
</dbReference>
<dbReference type="RefSeq" id="WP_181656501.1">
    <property type="nucleotide sequence ID" value="NZ_JACEHE010000003.1"/>
</dbReference>
<dbReference type="InterPro" id="IPR013563">
    <property type="entry name" value="Oligopep_ABC_C"/>
</dbReference>
<dbReference type="Proteomes" id="UP000545761">
    <property type="component" value="Unassembled WGS sequence"/>
</dbReference>
<dbReference type="Pfam" id="PF00005">
    <property type="entry name" value="ABC_tran"/>
    <property type="match status" value="1"/>
</dbReference>
<dbReference type="InterPro" id="IPR050319">
    <property type="entry name" value="ABC_transp_ATP-bind"/>
</dbReference>
<feature type="region of interest" description="Disordered" evidence="5">
    <location>
        <begin position="256"/>
        <end position="293"/>
    </location>
</feature>
<dbReference type="PANTHER" id="PTHR43776:SF7">
    <property type="entry name" value="D,D-DIPEPTIDE TRANSPORT ATP-BINDING PROTEIN DDPF-RELATED"/>
    <property type="match status" value="1"/>
</dbReference>
<dbReference type="SUPFAM" id="SSF52540">
    <property type="entry name" value="P-loop containing nucleoside triphosphate hydrolases"/>
    <property type="match status" value="1"/>
</dbReference>
<dbReference type="InterPro" id="IPR027417">
    <property type="entry name" value="P-loop_NTPase"/>
</dbReference>
<evidence type="ECO:0000259" key="6">
    <source>
        <dbReference type="Pfam" id="PF00005"/>
    </source>
</evidence>
<evidence type="ECO:0000313" key="9">
    <source>
        <dbReference type="Proteomes" id="UP000545761"/>
    </source>
</evidence>
<dbReference type="Pfam" id="PF08352">
    <property type="entry name" value="oligo_HPY"/>
    <property type="match status" value="1"/>
</dbReference>
<comment type="similarity">
    <text evidence="1">Belongs to the ABC transporter superfamily.</text>
</comment>
<dbReference type="GO" id="GO:0016887">
    <property type="term" value="F:ATP hydrolysis activity"/>
    <property type="evidence" value="ECO:0007669"/>
    <property type="project" value="InterPro"/>
</dbReference>
<gene>
    <name evidence="8" type="ORF">H1D24_06935</name>
</gene>
<evidence type="ECO:0000256" key="4">
    <source>
        <dbReference type="ARBA" id="ARBA00022840"/>
    </source>
</evidence>
<dbReference type="PANTHER" id="PTHR43776">
    <property type="entry name" value="TRANSPORT ATP-BINDING PROTEIN"/>
    <property type="match status" value="1"/>
</dbReference>
<evidence type="ECO:0000313" key="8">
    <source>
        <dbReference type="EMBL" id="MBA2945559.1"/>
    </source>
</evidence>
<evidence type="ECO:0000256" key="1">
    <source>
        <dbReference type="ARBA" id="ARBA00005417"/>
    </source>
</evidence>
<feature type="domain" description="Oligopeptide/dipeptide ABC transporter C-terminal" evidence="7">
    <location>
        <begin position="5"/>
        <end position="61"/>
    </location>
</feature>
<name>A0A7W0I825_9ACTN</name>
<proteinExistence type="inferred from homology"/>
<dbReference type="EMBL" id="JACEHE010000003">
    <property type="protein sequence ID" value="MBA2945559.1"/>
    <property type="molecule type" value="Genomic_DNA"/>
</dbReference>
<keyword evidence="2" id="KW-0813">Transport</keyword>
<evidence type="ECO:0000256" key="3">
    <source>
        <dbReference type="ARBA" id="ARBA00022741"/>
    </source>
</evidence>
<evidence type="ECO:0000256" key="2">
    <source>
        <dbReference type="ARBA" id="ARBA00022448"/>
    </source>
</evidence>
<reference evidence="8 9" key="1">
    <citation type="submission" date="2020-07" db="EMBL/GenBank/DDBJ databases">
        <title>Streptomyces isolated from Indian soil.</title>
        <authorList>
            <person name="Mandal S."/>
            <person name="Maiti P.K."/>
        </authorList>
    </citation>
    <scope>NUCLEOTIDE SEQUENCE [LARGE SCALE GENOMIC DNA]</scope>
    <source>
        <strain evidence="8 9">PSKA28</strain>
    </source>
</reference>
<dbReference type="Gene3D" id="3.40.50.300">
    <property type="entry name" value="P-loop containing nucleotide triphosphate hydrolases"/>
    <property type="match status" value="2"/>
</dbReference>
<dbReference type="NCBIfam" id="TIGR01727">
    <property type="entry name" value="oligo_HPY"/>
    <property type="match status" value="1"/>
</dbReference>
<keyword evidence="3" id="KW-0547">Nucleotide-binding</keyword>
<comment type="caution">
    <text evidence="8">The sequence shown here is derived from an EMBL/GenBank/DDBJ whole genome shotgun (WGS) entry which is preliminary data.</text>
</comment>
<sequence>MRSAVRAAPRHPYTAGLLASEPSLEKRFSELSTMPGSVPPPGARTEGCPFAARCAHFAPQCRTTPLRLVSAAEPSPGTVPHLSACLRLAEIRDELTVPRTPAVLAASADPGVAAPAGSLRMAAVTKSFRTPTGDHLVLHRVSLEVPQGMVTALVGESGSGKTTLARIAVGLETYDEGEVEVEGLTLVPRRQPGTAQRRLLAQRAQIVFQDPYSSLNPLRTVGAALREALTVAHADRGAPTDVAGLLADLPLAAASARAESGQHPRARIHGVRHGGRRPGDPVHRWSPTPARGR</sequence>
<dbReference type="InterPro" id="IPR003439">
    <property type="entry name" value="ABC_transporter-like_ATP-bd"/>
</dbReference>